<dbReference type="PANTHER" id="PTHR33524:SF1">
    <property type="entry name" value="SET DOMAIN-CONTAINING PROTEIN"/>
    <property type="match status" value="1"/>
</dbReference>
<dbReference type="CDD" id="cd10537">
    <property type="entry name" value="SET_SETD9"/>
    <property type="match status" value="1"/>
</dbReference>
<dbReference type="InterPro" id="IPR046341">
    <property type="entry name" value="SET_dom_sf"/>
</dbReference>
<dbReference type="RefSeq" id="XP_008861784.1">
    <property type="nucleotide sequence ID" value="XM_008863562.1"/>
</dbReference>
<dbReference type="InterPro" id="IPR040415">
    <property type="entry name" value="SETD9"/>
</dbReference>
<dbReference type="EMBL" id="KI913952">
    <property type="protein sequence ID" value="ETW10373.1"/>
    <property type="molecule type" value="Genomic_DNA"/>
</dbReference>
<dbReference type="Gene3D" id="2.170.270.10">
    <property type="entry name" value="SET domain"/>
    <property type="match status" value="1"/>
</dbReference>
<dbReference type="GeneID" id="20077742"/>
<sequence>MVSVFQRIQYALSGTTAGRRFQEQMDVATVAMLTHFKNLQDAAPNVTAEEKGALFEEAVTHMETKPFEEHKKLAQSALTSQIERAFDVLARGKANVKYKPSVFSINEDLPSAIPSKTKETIDDIVRRELGYSLQVRDSTIPGAGRGLFVEGRATAGTAIALYPGTVYLSEHYRKKYMHVVSNNPFARARFDGAIIDATNEAVPHTNPLALAQMVNHPPQDTLPNVIPMAFDFPPEDPFQSEPYHSLIPNHFVHPPSMLAMFGKRALVHSLVLVALTDIEDEEVFLNYRYNPNMEYPPWYTPVNREEDLNMWS</sequence>
<accession>A0A024UXH6</accession>
<dbReference type="VEuPathDB" id="FungiDB:H310_00692"/>
<gene>
    <name evidence="1" type="ORF">H310_00692</name>
</gene>
<dbReference type="PANTHER" id="PTHR33524">
    <property type="entry name" value="C5ORF35"/>
    <property type="match status" value="1"/>
</dbReference>
<organism evidence="1">
    <name type="scientific">Aphanomyces invadans</name>
    <dbReference type="NCBI Taxonomy" id="157072"/>
    <lineage>
        <taxon>Eukaryota</taxon>
        <taxon>Sar</taxon>
        <taxon>Stramenopiles</taxon>
        <taxon>Oomycota</taxon>
        <taxon>Saprolegniomycetes</taxon>
        <taxon>Saprolegniales</taxon>
        <taxon>Verrucalvaceae</taxon>
        <taxon>Aphanomyces</taxon>
    </lineage>
</organism>
<dbReference type="eggNOG" id="ENOG502QWAW">
    <property type="taxonomic scope" value="Eukaryota"/>
</dbReference>
<evidence type="ECO:0008006" key="2">
    <source>
        <dbReference type="Google" id="ProtNLM"/>
    </source>
</evidence>
<dbReference type="OrthoDB" id="442460at2759"/>
<dbReference type="AlphaFoldDB" id="A0A024UXH6"/>
<protein>
    <recommendedName>
        <fullName evidence="2">SET domain-containing protein</fullName>
    </recommendedName>
</protein>
<dbReference type="SUPFAM" id="SSF82199">
    <property type="entry name" value="SET domain"/>
    <property type="match status" value="1"/>
</dbReference>
<reference evidence="1" key="1">
    <citation type="submission" date="2013-12" db="EMBL/GenBank/DDBJ databases">
        <title>The Genome Sequence of Aphanomyces invadans NJM9701.</title>
        <authorList>
            <consortium name="The Broad Institute Genomics Platform"/>
            <person name="Russ C."/>
            <person name="Tyler B."/>
            <person name="van West P."/>
            <person name="Dieguez-Uribeondo J."/>
            <person name="Young S.K."/>
            <person name="Zeng Q."/>
            <person name="Gargeya S."/>
            <person name="Fitzgerald M."/>
            <person name="Abouelleil A."/>
            <person name="Alvarado L."/>
            <person name="Chapman S.B."/>
            <person name="Gainer-Dewar J."/>
            <person name="Goldberg J."/>
            <person name="Griggs A."/>
            <person name="Gujja S."/>
            <person name="Hansen M."/>
            <person name="Howarth C."/>
            <person name="Imamovic A."/>
            <person name="Ireland A."/>
            <person name="Larimer J."/>
            <person name="McCowan C."/>
            <person name="Murphy C."/>
            <person name="Pearson M."/>
            <person name="Poon T.W."/>
            <person name="Priest M."/>
            <person name="Roberts A."/>
            <person name="Saif S."/>
            <person name="Shea T."/>
            <person name="Sykes S."/>
            <person name="Wortman J."/>
            <person name="Nusbaum C."/>
            <person name="Birren B."/>
        </authorList>
    </citation>
    <scope>NUCLEOTIDE SEQUENCE [LARGE SCALE GENOMIC DNA]</scope>
    <source>
        <strain evidence="1">NJM9701</strain>
    </source>
</reference>
<proteinExistence type="predicted"/>
<evidence type="ECO:0000313" key="1">
    <source>
        <dbReference type="EMBL" id="ETW10373.1"/>
    </source>
</evidence>
<name>A0A024UXH6_9STRA</name>